<sequence>YETAWILAGCLNTIPLPYNNINDLPNYPTQLECCKGAYAGQMSGACLSQLESPPTTSPTNTGNTGSLFYPDYSTAWPEAGCVNVLPVPSGRPTYTSHVACCKGSYGGQITGVCLSQLDSPPTTSPTSSGGLDVYYPDYKTAWEKAACVNTRPMPSGRPVYSTMLACCKGAYAGQMSGYCLSQLEAPPTTSPTTSDATADFWYPDYDTAWRDARCLNSLPLPFLPGRRPTYTTNKACCSAAYGGQVSKACICSMESPPAGCPTPPPTPVPTMHPFTVDPELNPSLPPTLFPTLEPTTPEPTLFQTIIPTRFPTTKPMMEPSLQPTEMPTGVTNSPPPVSTMHPFTTNLELRAAIQEYLSQGCPSDANCQATSTYGGAIGDWDVSRVPDFSKLFLDDSYDPVPGADSFNEPINWDTGM</sequence>
<dbReference type="AlphaFoldDB" id="K0SI98"/>
<reference evidence="1 2" key="1">
    <citation type="journal article" date="2012" name="Genome Biol.">
        <title>Genome and low-iron response of an oceanic diatom adapted to chronic iron limitation.</title>
        <authorList>
            <person name="Lommer M."/>
            <person name="Specht M."/>
            <person name="Roy A.S."/>
            <person name="Kraemer L."/>
            <person name="Andreson R."/>
            <person name="Gutowska M.A."/>
            <person name="Wolf J."/>
            <person name="Bergner S.V."/>
            <person name="Schilhabel M.B."/>
            <person name="Klostermeier U.C."/>
            <person name="Beiko R.G."/>
            <person name="Rosenstiel P."/>
            <person name="Hippler M."/>
            <person name="Laroche J."/>
        </authorList>
    </citation>
    <scope>NUCLEOTIDE SEQUENCE [LARGE SCALE GENOMIC DNA]</scope>
    <source>
        <strain evidence="1 2">CCMP1005</strain>
    </source>
</reference>
<evidence type="ECO:0000313" key="2">
    <source>
        <dbReference type="Proteomes" id="UP000266841"/>
    </source>
</evidence>
<name>K0SI98_THAOC</name>
<gene>
    <name evidence="1" type="ORF">THAOC_14098</name>
</gene>
<accession>K0SI98</accession>
<organism evidence="1 2">
    <name type="scientific">Thalassiosira oceanica</name>
    <name type="common">Marine diatom</name>
    <dbReference type="NCBI Taxonomy" id="159749"/>
    <lineage>
        <taxon>Eukaryota</taxon>
        <taxon>Sar</taxon>
        <taxon>Stramenopiles</taxon>
        <taxon>Ochrophyta</taxon>
        <taxon>Bacillariophyta</taxon>
        <taxon>Coscinodiscophyceae</taxon>
        <taxon>Thalassiosirophycidae</taxon>
        <taxon>Thalassiosirales</taxon>
        <taxon>Thalassiosiraceae</taxon>
        <taxon>Thalassiosira</taxon>
    </lineage>
</organism>
<dbReference type="Proteomes" id="UP000266841">
    <property type="component" value="Unassembled WGS sequence"/>
</dbReference>
<keyword evidence="2" id="KW-1185">Reference proteome</keyword>
<comment type="caution">
    <text evidence="1">The sequence shown here is derived from an EMBL/GenBank/DDBJ whole genome shotgun (WGS) entry which is preliminary data.</text>
</comment>
<protein>
    <submittedName>
        <fullName evidence="1">Uncharacterized protein</fullName>
    </submittedName>
</protein>
<dbReference type="EMBL" id="AGNL01016427">
    <property type="protein sequence ID" value="EJK65095.1"/>
    <property type="molecule type" value="Genomic_DNA"/>
</dbReference>
<evidence type="ECO:0000313" key="1">
    <source>
        <dbReference type="EMBL" id="EJK65095.1"/>
    </source>
</evidence>
<feature type="non-terminal residue" evidence="1">
    <location>
        <position position="1"/>
    </location>
</feature>
<dbReference type="eggNOG" id="ENOG502STWU">
    <property type="taxonomic scope" value="Eukaryota"/>
</dbReference>
<proteinExistence type="predicted"/>